<dbReference type="EMBL" id="CP049109">
    <property type="protein sequence ID" value="QIG81622.1"/>
    <property type="molecule type" value="Genomic_DNA"/>
</dbReference>
<proteinExistence type="predicted"/>
<dbReference type="PANTHER" id="PTHR43270">
    <property type="entry name" value="BETA-ALA-HIS DIPEPTIDASE"/>
    <property type="match status" value="1"/>
</dbReference>
<dbReference type="GO" id="GO:0046872">
    <property type="term" value="F:metal ion binding"/>
    <property type="evidence" value="ECO:0007669"/>
    <property type="project" value="UniProtKB-KW"/>
</dbReference>
<evidence type="ECO:0000313" key="6">
    <source>
        <dbReference type="Proteomes" id="UP000501568"/>
    </source>
</evidence>
<dbReference type="Pfam" id="PF01546">
    <property type="entry name" value="Peptidase_M20"/>
    <property type="match status" value="1"/>
</dbReference>
<evidence type="ECO:0000256" key="3">
    <source>
        <dbReference type="ARBA" id="ARBA00022801"/>
    </source>
</evidence>
<evidence type="ECO:0000256" key="2">
    <source>
        <dbReference type="ARBA" id="ARBA00022723"/>
    </source>
</evidence>
<dbReference type="PANTHER" id="PTHR43270:SF12">
    <property type="entry name" value="SUCCINYL-DIAMINOPIMELATE DESUCCINYLASE"/>
    <property type="match status" value="1"/>
</dbReference>
<keyword evidence="6" id="KW-1185">Reference proteome</keyword>
<dbReference type="Gene3D" id="3.30.70.360">
    <property type="match status" value="1"/>
</dbReference>
<dbReference type="KEGG" id="spzr:G5C33_18735"/>
<organism evidence="5 6">
    <name type="scientific">Stakelama tenebrarum</name>
    <dbReference type="NCBI Taxonomy" id="2711215"/>
    <lineage>
        <taxon>Bacteria</taxon>
        <taxon>Pseudomonadati</taxon>
        <taxon>Pseudomonadota</taxon>
        <taxon>Alphaproteobacteria</taxon>
        <taxon>Sphingomonadales</taxon>
        <taxon>Sphingomonadaceae</taxon>
        <taxon>Stakelama</taxon>
    </lineage>
</organism>
<protein>
    <submittedName>
        <fullName evidence="5">M20/M25/M40 family metallo-hydrolase</fullName>
    </submittedName>
</protein>
<keyword evidence="3 5" id="KW-0378">Hydrolase</keyword>
<dbReference type="Gene3D" id="3.40.630.10">
    <property type="entry name" value="Zn peptidases"/>
    <property type="match status" value="1"/>
</dbReference>
<evidence type="ECO:0000256" key="1">
    <source>
        <dbReference type="ARBA" id="ARBA00022670"/>
    </source>
</evidence>
<accession>A0A6G6Y9K5</accession>
<dbReference type="Proteomes" id="UP000501568">
    <property type="component" value="Chromosome"/>
</dbReference>
<dbReference type="InterPro" id="IPR051458">
    <property type="entry name" value="Cyt/Met_Dipeptidase"/>
</dbReference>
<name>A0A6G6Y9K5_9SPHN</name>
<reference evidence="5 6" key="1">
    <citation type="submission" date="2020-02" db="EMBL/GenBank/DDBJ databases">
        <authorList>
            <person name="Zheng R.K."/>
            <person name="Sun C.M."/>
        </authorList>
    </citation>
    <scope>NUCLEOTIDE SEQUENCE [LARGE SCALE GENOMIC DNA]</scope>
    <source>
        <strain evidence="6">zrk23</strain>
    </source>
</reference>
<dbReference type="SUPFAM" id="SSF53187">
    <property type="entry name" value="Zn-dependent exopeptidases"/>
    <property type="match status" value="1"/>
</dbReference>
<keyword evidence="2" id="KW-0479">Metal-binding</keyword>
<dbReference type="GO" id="GO:0006508">
    <property type="term" value="P:proteolysis"/>
    <property type="evidence" value="ECO:0007669"/>
    <property type="project" value="UniProtKB-KW"/>
</dbReference>
<feature type="domain" description="Peptidase M20 dimerisation" evidence="4">
    <location>
        <begin position="204"/>
        <end position="363"/>
    </location>
</feature>
<dbReference type="AlphaFoldDB" id="A0A6G6Y9K5"/>
<sequence length="475" mass="51176">MTSPHETAALDHVDAQIDASLDRLIALMRIPSISTDPAHKDDCLRAARSQADELADLGFAARVAPTQGHPMVVAHHAGPGGDAPHLLFYGHYDVQPADPIELWRHGPFDPVIETRDDGSKQVVGRGACDDKGQFRTFIEAFRAILESGGTLPCRVTVLLEGEEESGSESLEPFLRDNMQELKADVAMICDTGAWDADTPGITTGLRGTAAGQVTIRAADRDLHSGLYGGPARNPNEVLARILGSMKDEDGRVTLDGFYDGVAPIDSELRAAWDKLGFDGDAFLREVELSVPAGEKGHDVLEQSWARPTAEINGMWGGYISEGFKTVIPSEAHAKVSFRLVGDQDPDKVWDSFKRHVRAHLPADCEASFKPRGGSRAISLATDSAPLRAARAALDAEWGKSALLASGGSIPVVNSIKAILGMDTVMVGFALNDDNIHSPNEKYDLKAFYKGIRSWVRILNALGQVDTERTEAVAAE</sequence>
<dbReference type="RefSeq" id="WP_165328549.1">
    <property type="nucleotide sequence ID" value="NZ_CP049109.1"/>
</dbReference>
<gene>
    <name evidence="5" type="ORF">G5C33_18735</name>
</gene>
<keyword evidence="1" id="KW-0645">Protease</keyword>
<dbReference type="GO" id="GO:0008233">
    <property type="term" value="F:peptidase activity"/>
    <property type="evidence" value="ECO:0007669"/>
    <property type="project" value="UniProtKB-KW"/>
</dbReference>
<dbReference type="InterPro" id="IPR002933">
    <property type="entry name" value="Peptidase_M20"/>
</dbReference>
<dbReference type="Pfam" id="PF07687">
    <property type="entry name" value="M20_dimer"/>
    <property type="match status" value="1"/>
</dbReference>
<evidence type="ECO:0000313" key="5">
    <source>
        <dbReference type="EMBL" id="QIG81622.1"/>
    </source>
</evidence>
<evidence type="ECO:0000259" key="4">
    <source>
        <dbReference type="Pfam" id="PF07687"/>
    </source>
</evidence>
<dbReference type="NCBIfam" id="NF006579">
    <property type="entry name" value="PRK09104.1"/>
    <property type="match status" value="1"/>
</dbReference>
<dbReference type="InterPro" id="IPR011650">
    <property type="entry name" value="Peptidase_M20_dimer"/>
</dbReference>